<dbReference type="AlphaFoldDB" id="A0A803P5Y5"/>
<proteinExistence type="predicted"/>
<dbReference type="Gramene" id="evm.model.03.1603">
    <property type="protein sequence ID" value="cds.evm.model.03.1603"/>
    <property type="gene ID" value="evm.TU.03.1603"/>
</dbReference>
<accession>A0A803P5Y5</accession>
<dbReference type="Proteomes" id="UP000596661">
    <property type="component" value="Chromosome 3"/>
</dbReference>
<organism evidence="2 3">
    <name type="scientific">Cannabis sativa</name>
    <name type="common">Hemp</name>
    <name type="synonym">Marijuana</name>
    <dbReference type="NCBI Taxonomy" id="3483"/>
    <lineage>
        <taxon>Eukaryota</taxon>
        <taxon>Viridiplantae</taxon>
        <taxon>Streptophyta</taxon>
        <taxon>Embryophyta</taxon>
        <taxon>Tracheophyta</taxon>
        <taxon>Spermatophyta</taxon>
        <taxon>Magnoliopsida</taxon>
        <taxon>eudicotyledons</taxon>
        <taxon>Gunneridae</taxon>
        <taxon>Pentapetalae</taxon>
        <taxon>rosids</taxon>
        <taxon>fabids</taxon>
        <taxon>Rosales</taxon>
        <taxon>Cannabaceae</taxon>
        <taxon>Cannabis</taxon>
    </lineage>
</organism>
<evidence type="ECO:0000313" key="2">
    <source>
        <dbReference type="EnsemblPlants" id="cds.evm.model.03.1603"/>
    </source>
</evidence>
<dbReference type="EnsemblPlants" id="evm.model.03.1603">
    <property type="protein sequence ID" value="cds.evm.model.03.1603"/>
    <property type="gene ID" value="evm.TU.03.1603"/>
</dbReference>
<evidence type="ECO:0000256" key="1">
    <source>
        <dbReference type="SAM" id="MobiDB-lite"/>
    </source>
</evidence>
<feature type="region of interest" description="Disordered" evidence="1">
    <location>
        <begin position="1"/>
        <end position="45"/>
    </location>
</feature>
<reference evidence="2" key="2">
    <citation type="submission" date="2021-03" db="UniProtKB">
        <authorList>
            <consortium name="EnsemblPlants"/>
        </authorList>
    </citation>
    <scope>IDENTIFICATION</scope>
</reference>
<reference evidence="2" key="1">
    <citation type="submission" date="2018-11" db="EMBL/GenBank/DDBJ databases">
        <authorList>
            <person name="Grassa J C."/>
        </authorList>
    </citation>
    <scope>NUCLEOTIDE SEQUENCE [LARGE SCALE GENOMIC DNA]</scope>
</reference>
<dbReference type="EMBL" id="UZAU01000322">
    <property type="status" value="NOT_ANNOTATED_CDS"/>
    <property type="molecule type" value="Genomic_DNA"/>
</dbReference>
<evidence type="ECO:0000313" key="3">
    <source>
        <dbReference type="Proteomes" id="UP000596661"/>
    </source>
</evidence>
<sequence length="83" mass="9477">MVNQQQRKWRGWSGTKTTHGQVDNGSVDWGEKEREQEGVEAGTGDDWALALAPNPKEHFEVVFMTTIEPFFKPFAAHLIWCDT</sequence>
<feature type="compositionally biased region" description="Polar residues" evidence="1">
    <location>
        <begin position="14"/>
        <end position="24"/>
    </location>
</feature>
<keyword evidence="3" id="KW-1185">Reference proteome</keyword>
<name>A0A803P5Y5_CANSA</name>
<protein>
    <submittedName>
        <fullName evidence="2">Uncharacterized protein</fullName>
    </submittedName>
</protein>